<name>A0A0F0CNX8_9BACT</name>
<feature type="region of interest" description="Disordered" evidence="1">
    <location>
        <begin position="162"/>
        <end position="181"/>
    </location>
</feature>
<dbReference type="Pfam" id="PF07813">
    <property type="entry name" value="LTXXQ"/>
    <property type="match status" value="1"/>
</dbReference>
<gene>
    <name evidence="2" type="ORF">OMAG_001202</name>
</gene>
<proteinExistence type="predicted"/>
<reference evidence="2 3" key="1">
    <citation type="submission" date="2015-02" db="EMBL/GenBank/DDBJ databases">
        <title>Single-cell genomics of uncultivated deep-branching MTB reveals a conserved set of magnetosome genes.</title>
        <authorList>
            <person name="Kolinko S."/>
            <person name="Richter M."/>
            <person name="Glockner F.O."/>
            <person name="Brachmann A."/>
            <person name="Schuler D."/>
        </authorList>
    </citation>
    <scope>NUCLEOTIDE SEQUENCE [LARGE SCALE GENOMIC DNA]</scope>
    <source>
        <strain evidence="2">SKK-01</strain>
    </source>
</reference>
<comment type="caution">
    <text evidence="2">The sequence shown here is derived from an EMBL/GenBank/DDBJ whole genome shotgun (WGS) entry which is preliminary data.</text>
</comment>
<accession>A0A0F0CNX8</accession>
<evidence type="ECO:0000313" key="3">
    <source>
        <dbReference type="Proteomes" id="UP000033428"/>
    </source>
</evidence>
<organism evidence="2 3">
    <name type="scientific">Candidatus Omnitrophus magneticus</name>
    <dbReference type="NCBI Taxonomy" id="1609969"/>
    <lineage>
        <taxon>Bacteria</taxon>
        <taxon>Pseudomonadati</taxon>
        <taxon>Candidatus Omnitrophota</taxon>
        <taxon>Candidatus Omnitrophus</taxon>
    </lineage>
</organism>
<evidence type="ECO:0000313" key="2">
    <source>
        <dbReference type="EMBL" id="KJJ84972.1"/>
    </source>
</evidence>
<dbReference type="Proteomes" id="UP000033428">
    <property type="component" value="Unassembled WGS sequence"/>
</dbReference>
<dbReference type="Gene3D" id="1.20.120.1490">
    <property type="match status" value="1"/>
</dbReference>
<dbReference type="AlphaFoldDB" id="A0A0F0CNX8"/>
<protein>
    <submittedName>
        <fullName evidence="2">Uncharacterized protein</fullName>
    </submittedName>
</protein>
<dbReference type="InterPro" id="IPR012899">
    <property type="entry name" value="LTXXQ"/>
</dbReference>
<keyword evidence="3" id="KW-1185">Reference proteome</keyword>
<evidence type="ECO:0000256" key="1">
    <source>
        <dbReference type="SAM" id="MobiDB-lite"/>
    </source>
</evidence>
<dbReference type="EMBL" id="JYNY01000232">
    <property type="protein sequence ID" value="KJJ84972.1"/>
    <property type="molecule type" value="Genomic_DNA"/>
</dbReference>
<dbReference type="GO" id="GO:0042597">
    <property type="term" value="C:periplasmic space"/>
    <property type="evidence" value="ECO:0007669"/>
    <property type="project" value="InterPro"/>
</dbReference>
<sequence>MQKIKSVYFSVIVIFFLGVSLLFSSPLAIAENAKENTANKVPAVLPAQMPPKHTDMMDSLNLTAEQQQKIKAHRTAIRLDMQELYRNLGETQNNLFNEIQKATSDNSVIASLTNQIKDIQAKIVDKRTEDLLGMKSIINAEQFNKFMGFLTNKNGAVMQAPTAPKPIAKKTNLSSGKPVAK</sequence>